<dbReference type="GO" id="GO:0005829">
    <property type="term" value="C:cytosol"/>
    <property type="evidence" value="ECO:0007669"/>
    <property type="project" value="TreeGrafter"/>
</dbReference>
<dbReference type="PROSITE" id="PS01317">
    <property type="entry name" value="SSRP"/>
    <property type="match status" value="1"/>
</dbReference>
<protein>
    <recommendedName>
        <fullName evidence="3">SsrA-binding protein</fullName>
    </recommendedName>
    <alternativeName>
        <fullName evidence="3">Small protein B</fullName>
    </alternativeName>
</protein>
<dbReference type="Pfam" id="PF01668">
    <property type="entry name" value="SmpB"/>
    <property type="match status" value="1"/>
</dbReference>
<feature type="compositionally biased region" description="Low complexity" evidence="4">
    <location>
        <begin position="12"/>
        <end position="22"/>
    </location>
</feature>
<evidence type="ECO:0000313" key="5">
    <source>
        <dbReference type="EMBL" id="MUV14917.1"/>
    </source>
</evidence>
<dbReference type="GO" id="GO:0070929">
    <property type="term" value="P:trans-translation"/>
    <property type="evidence" value="ECO:0007669"/>
    <property type="project" value="UniProtKB-UniRule"/>
</dbReference>
<dbReference type="CDD" id="cd09294">
    <property type="entry name" value="SmpB"/>
    <property type="match status" value="1"/>
</dbReference>
<evidence type="ECO:0000256" key="1">
    <source>
        <dbReference type="ARBA" id="ARBA00022490"/>
    </source>
</evidence>
<dbReference type="NCBIfam" id="TIGR00086">
    <property type="entry name" value="smpB"/>
    <property type="match status" value="1"/>
</dbReference>
<dbReference type="PANTHER" id="PTHR30308:SF2">
    <property type="entry name" value="SSRA-BINDING PROTEIN"/>
    <property type="match status" value="1"/>
</dbReference>
<feature type="compositionally biased region" description="Basic and acidic residues" evidence="4">
    <location>
        <begin position="145"/>
        <end position="164"/>
    </location>
</feature>
<feature type="compositionally biased region" description="Basic and acidic residues" evidence="4">
    <location>
        <begin position="1"/>
        <end position="11"/>
    </location>
</feature>
<comment type="function">
    <text evidence="3">Required for rescue of stalled ribosomes mediated by trans-translation. Binds to transfer-messenger RNA (tmRNA), required for stable association of tmRNA with ribosomes. tmRNA and SmpB together mimic tRNA shape, replacing the anticodon stem-loop with SmpB. tmRNA is encoded by the ssrA gene; the 2 termini fold to resemble tRNA(Ala) and it encodes a 'tag peptide', a short internal open reading frame. During trans-translation Ala-aminoacylated tmRNA acts like a tRNA, entering the A-site of stalled ribosomes, displacing the stalled mRNA. The ribosome then switches to translate the ORF on the tmRNA; the nascent peptide is terminated with the 'tag peptide' encoded by the tmRNA and targeted for degradation. The ribosome is freed to recommence translation, which seems to be the essential function of trans-translation.</text>
</comment>
<evidence type="ECO:0000313" key="6">
    <source>
        <dbReference type="Proteomes" id="UP000479692"/>
    </source>
</evidence>
<dbReference type="NCBIfam" id="NF003843">
    <property type="entry name" value="PRK05422.1"/>
    <property type="match status" value="1"/>
</dbReference>
<name>A0A7C9HMZ0_9GAMM</name>
<dbReference type="InterPro" id="IPR000037">
    <property type="entry name" value="SsrA-bd_prot"/>
</dbReference>
<comment type="subcellular location">
    <subcellularLocation>
        <location evidence="3">Cytoplasm</location>
    </subcellularLocation>
    <text evidence="3">The tmRNA-SmpB complex associates with stalled 70S ribosomes.</text>
</comment>
<evidence type="ECO:0000256" key="2">
    <source>
        <dbReference type="ARBA" id="ARBA00022884"/>
    </source>
</evidence>
<reference evidence="5 6" key="1">
    <citation type="submission" date="2019-12" db="EMBL/GenBank/DDBJ databases">
        <authorList>
            <person name="Xu J."/>
        </authorList>
    </citation>
    <scope>NUCLEOTIDE SEQUENCE [LARGE SCALE GENOMIC DNA]</scope>
    <source>
        <strain evidence="5 6">HX-5-24</strain>
    </source>
</reference>
<feature type="region of interest" description="Disordered" evidence="4">
    <location>
        <begin position="143"/>
        <end position="173"/>
    </location>
</feature>
<dbReference type="InterPro" id="IPR023620">
    <property type="entry name" value="SmpB"/>
</dbReference>
<accession>A0A7C9HMZ0</accession>
<evidence type="ECO:0000256" key="3">
    <source>
        <dbReference type="HAMAP-Rule" id="MF_00023"/>
    </source>
</evidence>
<dbReference type="SUPFAM" id="SSF74982">
    <property type="entry name" value="Small protein B (SmpB)"/>
    <property type="match status" value="1"/>
</dbReference>
<dbReference type="RefSeq" id="WP_156642397.1">
    <property type="nucleotide sequence ID" value="NZ_WOXT01000003.1"/>
</dbReference>
<proteinExistence type="inferred from homology"/>
<gene>
    <name evidence="3 5" type="primary">smpB</name>
    <name evidence="5" type="ORF">GN331_11950</name>
</gene>
<comment type="caution">
    <text evidence="5">The sequence shown here is derived from an EMBL/GenBank/DDBJ whole genome shotgun (WGS) entry which is preliminary data.</text>
</comment>
<organism evidence="5 6">
    <name type="scientific">Noviluteimonas gilva</name>
    <dbReference type="NCBI Taxonomy" id="2682097"/>
    <lineage>
        <taxon>Bacteria</taxon>
        <taxon>Pseudomonadati</taxon>
        <taxon>Pseudomonadota</taxon>
        <taxon>Gammaproteobacteria</taxon>
        <taxon>Lysobacterales</taxon>
        <taxon>Lysobacteraceae</taxon>
        <taxon>Noviluteimonas</taxon>
    </lineage>
</organism>
<dbReference type="EMBL" id="WOXT01000003">
    <property type="protein sequence ID" value="MUV14917.1"/>
    <property type="molecule type" value="Genomic_DNA"/>
</dbReference>
<dbReference type="GO" id="GO:0003723">
    <property type="term" value="F:RNA binding"/>
    <property type="evidence" value="ECO:0007669"/>
    <property type="project" value="UniProtKB-UniRule"/>
</dbReference>
<feature type="region of interest" description="Disordered" evidence="4">
    <location>
        <begin position="1"/>
        <end position="22"/>
    </location>
</feature>
<evidence type="ECO:0000256" key="4">
    <source>
        <dbReference type="SAM" id="MobiDB-lite"/>
    </source>
</evidence>
<keyword evidence="1 3" id="KW-0963">Cytoplasm</keyword>
<dbReference type="AlphaFoldDB" id="A0A7C9HMZ0"/>
<dbReference type="InterPro" id="IPR020081">
    <property type="entry name" value="SsrA-bd_prot_CS"/>
</dbReference>
<dbReference type="Gene3D" id="2.40.280.10">
    <property type="match status" value="1"/>
</dbReference>
<keyword evidence="2 3" id="KW-0694">RNA-binding</keyword>
<dbReference type="HAMAP" id="MF_00023">
    <property type="entry name" value="SmpB"/>
    <property type="match status" value="1"/>
</dbReference>
<sequence length="173" mass="19578">MNKKVAKDKGKPASGAAKAPAQKTIALNKRAKHEYHFEQKVEAGIALQGWELKAIRAGRSNIGEAYAIVKDGELYLFGAQITPLISASSHVIADAHRTRKLLLHRREIDELIGRVQRDGYTLIPTAIYWKGNKVKAELALARGKQTHDKREASKERDWNREKQRLLRRHNKNA</sequence>
<dbReference type="GO" id="GO:0070930">
    <property type="term" value="P:trans-translation-dependent protein tagging"/>
    <property type="evidence" value="ECO:0007669"/>
    <property type="project" value="TreeGrafter"/>
</dbReference>
<comment type="similarity">
    <text evidence="3">Belongs to the SmpB family.</text>
</comment>
<dbReference type="Proteomes" id="UP000479692">
    <property type="component" value="Unassembled WGS sequence"/>
</dbReference>
<dbReference type="PANTHER" id="PTHR30308">
    <property type="entry name" value="TMRNA-BINDING COMPONENT OF TRANS-TRANSLATION TAGGING COMPLEX"/>
    <property type="match status" value="1"/>
</dbReference>
<keyword evidence="6" id="KW-1185">Reference proteome</keyword>